<reference evidence="1 2" key="1">
    <citation type="submission" date="2016-01" db="EMBL/GenBank/DDBJ databases">
        <title>Highly variable Streptococcus oralis are common among viridans streptococci isolated from primates.</title>
        <authorList>
            <person name="Denapaite D."/>
            <person name="Rieger M."/>
            <person name="Koendgen S."/>
            <person name="Brueckner R."/>
            <person name="Ochigava I."/>
            <person name="Kappeler P."/>
            <person name="Maetz-Rensing K."/>
            <person name="Leendertz F."/>
            <person name="Hakenbeck R."/>
        </authorList>
    </citation>
    <scope>NUCLEOTIDE SEQUENCE [LARGE SCALE GENOMIC DNA]</scope>
    <source>
        <strain evidence="1 2">DD03</strain>
    </source>
</reference>
<organism evidence="1 2">
    <name type="scientific">Streptococcus gallolyticus</name>
    <dbReference type="NCBI Taxonomy" id="315405"/>
    <lineage>
        <taxon>Bacteria</taxon>
        <taxon>Bacillati</taxon>
        <taxon>Bacillota</taxon>
        <taxon>Bacilli</taxon>
        <taxon>Lactobacillales</taxon>
        <taxon>Streptococcaceae</taxon>
        <taxon>Streptococcus</taxon>
    </lineage>
</organism>
<comment type="caution">
    <text evidence="1">The sequence shown here is derived from an EMBL/GenBank/DDBJ whole genome shotgun (WGS) entry which is preliminary data.</text>
</comment>
<gene>
    <name evidence="1" type="ORF">SGADD03_01813</name>
</gene>
<accession>A0A139QQI9</accession>
<protein>
    <submittedName>
        <fullName evidence="1">Uncharacterized protein</fullName>
    </submittedName>
</protein>
<proteinExistence type="predicted"/>
<evidence type="ECO:0000313" key="1">
    <source>
        <dbReference type="EMBL" id="KXU04651.1"/>
    </source>
</evidence>
<dbReference type="PATRIC" id="fig|315405.12.peg.2163"/>
<name>A0A139QQI9_9STRE</name>
<dbReference type="EMBL" id="LQXV01000366">
    <property type="protein sequence ID" value="KXU04651.1"/>
    <property type="molecule type" value="Genomic_DNA"/>
</dbReference>
<dbReference type="AlphaFoldDB" id="A0A139QQI9"/>
<evidence type="ECO:0000313" key="2">
    <source>
        <dbReference type="Proteomes" id="UP000071927"/>
    </source>
</evidence>
<sequence>MTTKHMFGSFFICKNIDWFEKSLKLFLNYHTTKKNFA</sequence>
<dbReference type="Proteomes" id="UP000071927">
    <property type="component" value="Unassembled WGS sequence"/>
</dbReference>